<dbReference type="AlphaFoldDB" id="A0A0A8YTV7"/>
<organism evidence="1">
    <name type="scientific">Arundo donax</name>
    <name type="common">Giant reed</name>
    <name type="synonym">Donax arundinaceus</name>
    <dbReference type="NCBI Taxonomy" id="35708"/>
    <lineage>
        <taxon>Eukaryota</taxon>
        <taxon>Viridiplantae</taxon>
        <taxon>Streptophyta</taxon>
        <taxon>Embryophyta</taxon>
        <taxon>Tracheophyta</taxon>
        <taxon>Spermatophyta</taxon>
        <taxon>Magnoliopsida</taxon>
        <taxon>Liliopsida</taxon>
        <taxon>Poales</taxon>
        <taxon>Poaceae</taxon>
        <taxon>PACMAD clade</taxon>
        <taxon>Arundinoideae</taxon>
        <taxon>Arundineae</taxon>
        <taxon>Arundo</taxon>
    </lineage>
</organism>
<reference evidence="1" key="2">
    <citation type="journal article" date="2015" name="Data Brief">
        <title>Shoot transcriptome of the giant reed, Arundo donax.</title>
        <authorList>
            <person name="Barrero R.A."/>
            <person name="Guerrero F.D."/>
            <person name="Moolhuijzen P."/>
            <person name="Goolsby J.A."/>
            <person name="Tidwell J."/>
            <person name="Bellgard S.E."/>
            <person name="Bellgard M.I."/>
        </authorList>
    </citation>
    <scope>NUCLEOTIDE SEQUENCE</scope>
    <source>
        <tissue evidence="1">Shoot tissue taken approximately 20 cm above the soil surface</tissue>
    </source>
</reference>
<dbReference type="EMBL" id="GBRH01269022">
    <property type="protein sequence ID" value="JAD28873.1"/>
    <property type="molecule type" value="Transcribed_RNA"/>
</dbReference>
<name>A0A0A8YTV7_ARUDO</name>
<proteinExistence type="predicted"/>
<evidence type="ECO:0000313" key="1">
    <source>
        <dbReference type="EMBL" id="JAD28873.1"/>
    </source>
</evidence>
<accession>A0A0A8YTV7</accession>
<sequence>MGLDIRMGEKIGVLTYHRMLKVNMCVFLHILVHGTKG</sequence>
<reference evidence="1" key="1">
    <citation type="submission" date="2014-09" db="EMBL/GenBank/DDBJ databases">
        <authorList>
            <person name="Magalhaes I.L.F."/>
            <person name="Oliveira U."/>
            <person name="Santos F.R."/>
            <person name="Vidigal T.H.D.A."/>
            <person name="Brescovit A.D."/>
            <person name="Santos A.J."/>
        </authorList>
    </citation>
    <scope>NUCLEOTIDE SEQUENCE</scope>
    <source>
        <tissue evidence="1">Shoot tissue taken approximately 20 cm above the soil surface</tissue>
    </source>
</reference>
<protein>
    <submittedName>
        <fullName evidence="1">Uncharacterized protein</fullName>
    </submittedName>
</protein>